<reference evidence="2" key="2">
    <citation type="submission" date="2021-04" db="EMBL/GenBank/DDBJ databases">
        <authorList>
            <person name="Gilroy R."/>
        </authorList>
    </citation>
    <scope>NUCLEOTIDE SEQUENCE</scope>
    <source>
        <strain evidence="2">ChiW19-6364</strain>
    </source>
</reference>
<dbReference type="Pfam" id="PF13421">
    <property type="entry name" value="Band_7_1"/>
    <property type="match status" value="1"/>
</dbReference>
<evidence type="ECO:0000313" key="2">
    <source>
        <dbReference type="EMBL" id="HJD39877.1"/>
    </source>
</evidence>
<feature type="domain" description="SPFH" evidence="1">
    <location>
        <begin position="25"/>
        <end position="223"/>
    </location>
</feature>
<sequence>MAIIDVIEYEGNSDVLVYKYPHSDFSTMSQLIVRESQEAILYKDGKMLDSFLPGKYTLHTGNIPLLSKVVNLPFGGNSPFKCDVFFINKTIALDYKWGTKTQTKVMDMHYHLMLDIGASGVVGIKVRNPYDLMLKIVGTQSELRAETCLSYFRENISAKVKEYLGKVMRKPEMDFLILETCLSDFSEAVKNQLNQLFLDIGVELYNFVIGAIQIPQEQYAVIQQGQYDIQRALYSSKIKKIEAQGDSEAQVIRAQGKAQSRKAEGYNWADEQIAEITKIYASNSQISENPANMLAQAPMVMAFGNMMRENMEPVLENSFSNPGLNFHSTPGMQGQRKEQGFSMPGVGFEGFGAEDISPLEDEFSPVNPEESAKLVQEPNEDETMEDFEKRMKKLRIMLDTGIITQEEFEKNKMQIMESILKE</sequence>
<proteinExistence type="predicted"/>
<dbReference type="PANTHER" id="PTHR37826">
    <property type="entry name" value="FLOTILLIN BAND_7_5 DOMAIN PROTEIN"/>
    <property type="match status" value="1"/>
</dbReference>
<dbReference type="Proteomes" id="UP000823850">
    <property type="component" value="Unassembled WGS sequence"/>
</dbReference>
<evidence type="ECO:0000259" key="1">
    <source>
        <dbReference type="Pfam" id="PF13421"/>
    </source>
</evidence>
<accession>A0A9D2R8P1</accession>
<evidence type="ECO:0000313" key="3">
    <source>
        <dbReference type="Proteomes" id="UP000823850"/>
    </source>
</evidence>
<dbReference type="InterPro" id="IPR033880">
    <property type="entry name" value="SPFH_YdjI"/>
</dbReference>
<comment type="caution">
    <text evidence="2">The sequence shown here is derived from an EMBL/GenBank/DDBJ whole genome shotgun (WGS) entry which is preliminary data.</text>
</comment>
<dbReference type="EMBL" id="DWUX01000136">
    <property type="protein sequence ID" value="HJD39877.1"/>
    <property type="molecule type" value="Genomic_DNA"/>
</dbReference>
<organism evidence="2 3">
    <name type="scientific">Candidatus Blautia stercoripullorum</name>
    <dbReference type="NCBI Taxonomy" id="2838502"/>
    <lineage>
        <taxon>Bacteria</taxon>
        <taxon>Bacillati</taxon>
        <taxon>Bacillota</taxon>
        <taxon>Clostridia</taxon>
        <taxon>Lachnospirales</taxon>
        <taxon>Lachnospiraceae</taxon>
        <taxon>Blautia</taxon>
    </lineage>
</organism>
<gene>
    <name evidence="2" type="ORF">H9913_07590</name>
</gene>
<reference evidence="2" key="1">
    <citation type="journal article" date="2021" name="PeerJ">
        <title>Extensive microbial diversity within the chicken gut microbiome revealed by metagenomics and culture.</title>
        <authorList>
            <person name="Gilroy R."/>
            <person name="Ravi A."/>
            <person name="Getino M."/>
            <person name="Pursley I."/>
            <person name="Horton D.L."/>
            <person name="Alikhan N.F."/>
            <person name="Baker D."/>
            <person name="Gharbi K."/>
            <person name="Hall N."/>
            <person name="Watson M."/>
            <person name="Adriaenssens E.M."/>
            <person name="Foster-Nyarko E."/>
            <person name="Jarju S."/>
            <person name="Secka A."/>
            <person name="Antonio M."/>
            <person name="Oren A."/>
            <person name="Chaudhuri R.R."/>
            <person name="La Ragione R."/>
            <person name="Hildebrand F."/>
            <person name="Pallen M.J."/>
        </authorList>
    </citation>
    <scope>NUCLEOTIDE SEQUENCE</scope>
    <source>
        <strain evidence="2">ChiW19-6364</strain>
    </source>
</reference>
<dbReference type="CDD" id="cd03408">
    <property type="entry name" value="SPFH_like_u1"/>
    <property type="match status" value="1"/>
</dbReference>
<protein>
    <submittedName>
        <fullName evidence="2">SPFH domain-containing protein</fullName>
    </submittedName>
</protein>
<dbReference type="PANTHER" id="PTHR37826:SF2">
    <property type="entry name" value="ZINC-RIBBON DOMAIN-CONTAINING PROTEIN"/>
    <property type="match status" value="1"/>
</dbReference>
<dbReference type="AlphaFoldDB" id="A0A9D2R8P1"/>
<name>A0A9D2R8P1_9FIRM</name>